<dbReference type="InterPro" id="IPR036420">
    <property type="entry name" value="BRCT_dom_sf"/>
</dbReference>
<feature type="region of interest" description="Disordered" evidence="1">
    <location>
        <begin position="622"/>
        <end position="710"/>
    </location>
</feature>
<feature type="region of interest" description="Disordered" evidence="1">
    <location>
        <begin position="139"/>
        <end position="270"/>
    </location>
</feature>
<keyword evidence="3" id="KW-1185">Reference proteome</keyword>
<dbReference type="Gene3D" id="3.40.50.10190">
    <property type="entry name" value="BRCT domain"/>
    <property type="match status" value="1"/>
</dbReference>
<dbReference type="STRING" id="930991.A0A0D0D5E1"/>
<dbReference type="OrthoDB" id="3267102at2759"/>
<accession>A0A0D0D5E1</accession>
<proteinExistence type="predicted"/>
<feature type="compositionally biased region" description="Low complexity" evidence="1">
    <location>
        <begin position="673"/>
        <end position="684"/>
    </location>
</feature>
<feature type="compositionally biased region" description="Pro residues" evidence="1">
    <location>
        <begin position="207"/>
        <end position="219"/>
    </location>
</feature>
<sequence>MELSELSSTQPRVQAQKILVDAQGNSLKINLQSVELEGRPKLVRTLKNSGALVVSFTKEADIILVDSTTESGKRLIRTWGHDSHNVVLEHTWARSSIDAGRPLLEADNWGGAMTVDDGKPVTIDGVVVDEDELEEVEALVTKSPLPTPRVTPVDPTPQQLDHIDLDPPASNTSPVPPPPEPTATQTTAVNPFLAEESMESTHHDTSPMPPQQSQQPPPASQALPYSQPGSFVQPPQSQNAYPYPSFVPQHVSPSSQSQIKPQQFPHTTFPSSQLQMIQAVPHTPFPSAQPHTIQMGSEATYNGVNFQPQNFAAVMAIMDVVRHMDQSAWLGQNQMPLTQPPANHNPSPFFLQPQMNLGPTMNGAHTPSLSTHNSQAMEEFEPAAIDPFLTTSLGHSNGGSASTSFEYQSSAEYLDSRHSTRKSQTKSFHSQLPDEALTPSVSRGRPPAVKPTNPPRRSRKGKEKAVSPESSEDCRPDELAPASSDSSSPINPSTSPPTQPRKVTAHKQKGEIFLSESGQPLQFFVQVDLHGRHNVVSNIKKNKGKIVNNIADADYLILFTRSDTFQGLLSEASALGKSPIQAAFVADCIEEGDLLDEAGYMLEPGAKLKTLKRGRRQNVSWMKSATPEAFRKTNAPNLRSSSAKTKMTISLSQTPTKDDLDNKAKTTPRSAVSSTSKSTSLSKLAWKEEVVTPSRSTGSPTPPPPETRKLMKNGKYLFTEVEDEYFLHLAKHHLNHDPSTSNTALVHKLHKKMPHHPFASWQAHIDKKMKRTLDDIRKRANIAKRKNVTDTTTPNTRGRLLEEDEPGPSKRPRFGPSKSNNDISLLLDQPAVQDPEREDFEVITKFFASGGGDDDDDERVWQELDKHRPCRTASSWPEYYAVHQTEVYMRIEELMNERAGE</sequence>
<evidence type="ECO:0008006" key="4">
    <source>
        <dbReference type="Google" id="ProtNLM"/>
    </source>
</evidence>
<evidence type="ECO:0000313" key="2">
    <source>
        <dbReference type="EMBL" id="KIK83663.1"/>
    </source>
</evidence>
<feature type="compositionally biased region" description="Polar residues" evidence="1">
    <location>
        <begin position="229"/>
        <end position="240"/>
    </location>
</feature>
<dbReference type="InParanoid" id="A0A0D0D5E1"/>
<protein>
    <recommendedName>
        <fullName evidence="4">BRCT domain-containing protein</fullName>
    </recommendedName>
</protein>
<feature type="compositionally biased region" description="Low complexity" evidence="1">
    <location>
        <begin position="244"/>
        <end position="265"/>
    </location>
</feature>
<evidence type="ECO:0000313" key="3">
    <source>
        <dbReference type="Proteomes" id="UP000054538"/>
    </source>
</evidence>
<dbReference type="HOGENOM" id="CLU_343578_0_0_1"/>
<dbReference type="AlphaFoldDB" id="A0A0D0D5E1"/>
<gene>
    <name evidence="2" type="ORF">PAXRUDRAFT_14596</name>
</gene>
<feature type="compositionally biased region" description="Low complexity" evidence="1">
    <location>
        <begin position="148"/>
        <end position="157"/>
    </location>
</feature>
<evidence type="ECO:0000256" key="1">
    <source>
        <dbReference type="SAM" id="MobiDB-lite"/>
    </source>
</evidence>
<name>A0A0D0D5E1_9AGAM</name>
<feature type="region of interest" description="Disordered" evidence="1">
    <location>
        <begin position="415"/>
        <end position="507"/>
    </location>
</feature>
<feature type="compositionally biased region" description="Polar residues" evidence="1">
    <location>
        <begin position="634"/>
        <end position="655"/>
    </location>
</feature>
<reference evidence="3" key="2">
    <citation type="submission" date="2015-01" db="EMBL/GenBank/DDBJ databases">
        <title>Evolutionary Origins and Diversification of the Mycorrhizal Mutualists.</title>
        <authorList>
            <consortium name="DOE Joint Genome Institute"/>
            <consortium name="Mycorrhizal Genomics Consortium"/>
            <person name="Kohler A."/>
            <person name="Kuo A."/>
            <person name="Nagy L.G."/>
            <person name="Floudas D."/>
            <person name="Copeland A."/>
            <person name="Barry K.W."/>
            <person name="Cichocki N."/>
            <person name="Veneault-Fourrey C."/>
            <person name="LaButti K."/>
            <person name="Lindquist E.A."/>
            <person name="Lipzen A."/>
            <person name="Lundell T."/>
            <person name="Morin E."/>
            <person name="Murat C."/>
            <person name="Riley R."/>
            <person name="Ohm R."/>
            <person name="Sun H."/>
            <person name="Tunlid A."/>
            <person name="Henrissat B."/>
            <person name="Grigoriev I.V."/>
            <person name="Hibbett D.S."/>
            <person name="Martin F."/>
        </authorList>
    </citation>
    <scope>NUCLEOTIDE SEQUENCE [LARGE SCALE GENOMIC DNA]</scope>
    <source>
        <strain evidence="3">Ve08.2h10</strain>
    </source>
</reference>
<feature type="compositionally biased region" description="Low complexity" evidence="1">
    <location>
        <begin position="479"/>
        <end position="493"/>
    </location>
</feature>
<feature type="region of interest" description="Disordered" evidence="1">
    <location>
        <begin position="778"/>
        <end position="824"/>
    </location>
</feature>
<reference evidence="2 3" key="1">
    <citation type="submission" date="2014-04" db="EMBL/GenBank/DDBJ databases">
        <authorList>
            <consortium name="DOE Joint Genome Institute"/>
            <person name="Kuo A."/>
            <person name="Kohler A."/>
            <person name="Jargeat P."/>
            <person name="Nagy L.G."/>
            <person name="Floudas D."/>
            <person name="Copeland A."/>
            <person name="Barry K.W."/>
            <person name="Cichocki N."/>
            <person name="Veneault-Fourrey C."/>
            <person name="LaButti K."/>
            <person name="Lindquist E.A."/>
            <person name="Lipzen A."/>
            <person name="Lundell T."/>
            <person name="Morin E."/>
            <person name="Murat C."/>
            <person name="Sun H."/>
            <person name="Tunlid A."/>
            <person name="Henrissat B."/>
            <person name="Grigoriev I.V."/>
            <person name="Hibbett D.S."/>
            <person name="Martin F."/>
            <person name="Nordberg H.P."/>
            <person name="Cantor M.N."/>
            <person name="Hua S.X."/>
        </authorList>
    </citation>
    <scope>NUCLEOTIDE SEQUENCE [LARGE SCALE GENOMIC DNA]</scope>
    <source>
        <strain evidence="2 3">Ve08.2h10</strain>
    </source>
</reference>
<dbReference type="EMBL" id="KN825589">
    <property type="protein sequence ID" value="KIK83663.1"/>
    <property type="molecule type" value="Genomic_DNA"/>
</dbReference>
<dbReference type="Proteomes" id="UP000054538">
    <property type="component" value="Unassembled WGS sequence"/>
</dbReference>
<organism evidence="2 3">
    <name type="scientific">Paxillus rubicundulus Ve08.2h10</name>
    <dbReference type="NCBI Taxonomy" id="930991"/>
    <lineage>
        <taxon>Eukaryota</taxon>
        <taxon>Fungi</taxon>
        <taxon>Dikarya</taxon>
        <taxon>Basidiomycota</taxon>
        <taxon>Agaricomycotina</taxon>
        <taxon>Agaricomycetes</taxon>
        <taxon>Agaricomycetidae</taxon>
        <taxon>Boletales</taxon>
        <taxon>Paxilineae</taxon>
        <taxon>Paxillaceae</taxon>
        <taxon>Paxillus</taxon>
    </lineage>
</organism>